<name>A0A9D4N996_DREPO</name>
<gene>
    <name evidence="1" type="ORF">DPMN_016214</name>
</gene>
<keyword evidence="2" id="KW-1185">Reference proteome</keyword>
<dbReference type="Proteomes" id="UP000828390">
    <property type="component" value="Unassembled WGS sequence"/>
</dbReference>
<evidence type="ECO:0000313" key="2">
    <source>
        <dbReference type="Proteomes" id="UP000828390"/>
    </source>
</evidence>
<organism evidence="1 2">
    <name type="scientific">Dreissena polymorpha</name>
    <name type="common">Zebra mussel</name>
    <name type="synonym">Mytilus polymorpha</name>
    <dbReference type="NCBI Taxonomy" id="45954"/>
    <lineage>
        <taxon>Eukaryota</taxon>
        <taxon>Metazoa</taxon>
        <taxon>Spiralia</taxon>
        <taxon>Lophotrochozoa</taxon>
        <taxon>Mollusca</taxon>
        <taxon>Bivalvia</taxon>
        <taxon>Autobranchia</taxon>
        <taxon>Heteroconchia</taxon>
        <taxon>Euheterodonta</taxon>
        <taxon>Imparidentia</taxon>
        <taxon>Neoheterodontei</taxon>
        <taxon>Myida</taxon>
        <taxon>Dreissenoidea</taxon>
        <taxon>Dreissenidae</taxon>
        <taxon>Dreissena</taxon>
    </lineage>
</organism>
<reference evidence="1" key="2">
    <citation type="submission" date="2020-11" db="EMBL/GenBank/DDBJ databases">
        <authorList>
            <person name="McCartney M.A."/>
            <person name="Auch B."/>
            <person name="Kono T."/>
            <person name="Mallez S."/>
            <person name="Becker A."/>
            <person name="Gohl D.M."/>
            <person name="Silverstein K.A.T."/>
            <person name="Koren S."/>
            <person name="Bechman K.B."/>
            <person name="Herman A."/>
            <person name="Abrahante J.E."/>
            <person name="Garbe J."/>
        </authorList>
    </citation>
    <scope>NUCLEOTIDE SEQUENCE</scope>
    <source>
        <strain evidence="1">Duluth1</strain>
        <tissue evidence="1">Whole animal</tissue>
    </source>
</reference>
<evidence type="ECO:0000313" key="1">
    <source>
        <dbReference type="EMBL" id="KAH3892102.1"/>
    </source>
</evidence>
<reference evidence="1" key="1">
    <citation type="journal article" date="2019" name="bioRxiv">
        <title>The Genome of the Zebra Mussel, Dreissena polymorpha: A Resource for Invasive Species Research.</title>
        <authorList>
            <person name="McCartney M.A."/>
            <person name="Auch B."/>
            <person name="Kono T."/>
            <person name="Mallez S."/>
            <person name="Zhang Y."/>
            <person name="Obille A."/>
            <person name="Becker A."/>
            <person name="Abrahante J.E."/>
            <person name="Garbe J."/>
            <person name="Badalamenti J.P."/>
            <person name="Herman A."/>
            <person name="Mangelson H."/>
            <person name="Liachko I."/>
            <person name="Sullivan S."/>
            <person name="Sone E.D."/>
            <person name="Koren S."/>
            <person name="Silverstein K.A.T."/>
            <person name="Beckman K.B."/>
            <person name="Gohl D.M."/>
        </authorList>
    </citation>
    <scope>NUCLEOTIDE SEQUENCE</scope>
    <source>
        <strain evidence="1">Duluth1</strain>
        <tissue evidence="1">Whole animal</tissue>
    </source>
</reference>
<comment type="caution">
    <text evidence="1">The sequence shown here is derived from an EMBL/GenBank/DDBJ whole genome shotgun (WGS) entry which is preliminary data.</text>
</comment>
<protein>
    <submittedName>
        <fullName evidence="1">Uncharacterized protein</fullName>
    </submittedName>
</protein>
<dbReference type="EMBL" id="JAIWYP010000001">
    <property type="protein sequence ID" value="KAH3892102.1"/>
    <property type="molecule type" value="Genomic_DNA"/>
</dbReference>
<dbReference type="AlphaFoldDB" id="A0A9D4N996"/>
<proteinExistence type="predicted"/>
<accession>A0A9D4N996</accession>
<sequence length="125" mass="14061">MSDDDKEILGNPPSFSFEGLDGDLLTFPGAHSFTESRVCRQSKPSQLLSFDDFDRVLHVAYAAQYSEKLVFKRLYPAFCVHMKRPGPVAVQLNRGCKGIVQHLLGLEQMELLSNNLSVLQFLRST</sequence>